<comment type="caution">
    <text evidence="1">The sequence shown here is derived from an EMBL/GenBank/DDBJ whole genome shotgun (WGS) entry which is preliminary data.</text>
</comment>
<evidence type="ECO:0000313" key="2">
    <source>
        <dbReference type="Proteomes" id="UP000887013"/>
    </source>
</evidence>
<dbReference type="Proteomes" id="UP000887013">
    <property type="component" value="Unassembled WGS sequence"/>
</dbReference>
<keyword evidence="2" id="KW-1185">Reference proteome</keyword>
<organism evidence="1 2">
    <name type="scientific">Nephila pilipes</name>
    <name type="common">Giant wood spider</name>
    <name type="synonym">Nephila maculata</name>
    <dbReference type="NCBI Taxonomy" id="299642"/>
    <lineage>
        <taxon>Eukaryota</taxon>
        <taxon>Metazoa</taxon>
        <taxon>Ecdysozoa</taxon>
        <taxon>Arthropoda</taxon>
        <taxon>Chelicerata</taxon>
        <taxon>Arachnida</taxon>
        <taxon>Araneae</taxon>
        <taxon>Araneomorphae</taxon>
        <taxon>Entelegynae</taxon>
        <taxon>Araneoidea</taxon>
        <taxon>Nephilidae</taxon>
        <taxon>Nephila</taxon>
    </lineage>
</organism>
<dbReference type="AlphaFoldDB" id="A0A8X6KCU8"/>
<dbReference type="EMBL" id="BMAW01089484">
    <property type="protein sequence ID" value="GFS40163.1"/>
    <property type="molecule type" value="Genomic_DNA"/>
</dbReference>
<sequence>MSRIGFQTFKSLNNIVQAEFEPIEVHICWDSLSLHKQAQFTAEDSHYSLAAFAVEEILHAHVESSIRYYPWSESHYALTIISAFKGFSELSRGQNGC</sequence>
<reference evidence="1" key="1">
    <citation type="submission" date="2020-08" db="EMBL/GenBank/DDBJ databases">
        <title>Multicomponent nature underlies the extraordinary mechanical properties of spider dragline silk.</title>
        <authorList>
            <person name="Kono N."/>
            <person name="Nakamura H."/>
            <person name="Mori M."/>
            <person name="Yoshida Y."/>
            <person name="Ohtoshi R."/>
            <person name="Malay A.D."/>
            <person name="Moran D.A.P."/>
            <person name="Tomita M."/>
            <person name="Numata K."/>
            <person name="Arakawa K."/>
        </authorList>
    </citation>
    <scope>NUCLEOTIDE SEQUENCE</scope>
</reference>
<proteinExistence type="predicted"/>
<protein>
    <submittedName>
        <fullName evidence="1">Uncharacterized protein</fullName>
    </submittedName>
</protein>
<name>A0A8X6KCU8_NEPPI</name>
<accession>A0A8X6KCU8</accession>
<gene>
    <name evidence="1" type="ORF">NPIL_350571</name>
</gene>
<evidence type="ECO:0000313" key="1">
    <source>
        <dbReference type="EMBL" id="GFS40163.1"/>
    </source>
</evidence>